<feature type="repeat" description="TPR" evidence="3">
    <location>
        <begin position="620"/>
        <end position="653"/>
    </location>
</feature>
<name>A0ABR3BAI6_PHYBL</name>
<dbReference type="Pfam" id="PF12895">
    <property type="entry name" value="ANAPC3"/>
    <property type="match status" value="1"/>
</dbReference>
<dbReference type="PANTHER" id="PTHR12558:SF13">
    <property type="entry name" value="CELL DIVISION CYCLE PROTEIN 27 HOMOLOG"/>
    <property type="match status" value="1"/>
</dbReference>
<gene>
    <name evidence="5" type="ORF">J3Q64DRAFT_1722009</name>
</gene>
<dbReference type="PANTHER" id="PTHR12558">
    <property type="entry name" value="CELL DIVISION CYCLE 16,23,27"/>
    <property type="match status" value="1"/>
</dbReference>
<feature type="region of interest" description="Disordered" evidence="4">
    <location>
        <begin position="365"/>
        <end position="390"/>
    </location>
</feature>
<dbReference type="SMART" id="SM00028">
    <property type="entry name" value="TPR"/>
    <property type="match status" value="5"/>
</dbReference>
<evidence type="ECO:0000313" key="5">
    <source>
        <dbReference type="EMBL" id="KAL0092885.1"/>
    </source>
</evidence>
<proteinExistence type="inferred from homology"/>
<accession>A0ABR3BAI6</accession>
<organism evidence="5 6">
    <name type="scientific">Phycomyces blakesleeanus</name>
    <dbReference type="NCBI Taxonomy" id="4837"/>
    <lineage>
        <taxon>Eukaryota</taxon>
        <taxon>Fungi</taxon>
        <taxon>Fungi incertae sedis</taxon>
        <taxon>Mucoromycota</taxon>
        <taxon>Mucoromycotina</taxon>
        <taxon>Mucoromycetes</taxon>
        <taxon>Mucorales</taxon>
        <taxon>Phycomycetaceae</taxon>
        <taxon>Phycomyces</taxon>
    </lineage>
</organism>
<comment type="caution">
    <text evidence="5">The sequence shown here is derived from an EMBL/GenBank/DDBJ whole genome shotgun (WGS) entry which is preliminary data.</text>
</comment>
<evidence type="ECO:0000256" key="4">
    <source>
        <dbReference type="SAM" id="MobiDB-lite"/>
    </source>
</evidence>
<evidence type="ECO:0000256" key="2">
    <source>
        <dbReference type="ARBA" id="ARBA00038210"/>
    </source>
</evidence>
<dbReference type="PROSITE" id="PS50005">
    <property type="entry name" value="TPR"/>
    <property type="match status" value="1"/>
</dbReference>
<dbReference type="SUPFAM" id="SSF48452">
    <property type="entry name" value="TPR-like"/>
    <property type="match status" value="2"/>
</dbReference>
<protein>
    <submittedName>
        <fullName evidence="5">Uncharacterized protein</fullName>
    </submittedName>
</protein>
<dbReference type="Pfam" id="PF13181">
    <property type="entry name" value="TPR_8"/>
    <property type="match status" value="2"/>
</dbReference>
<keyword evidence="6" id="KW-1185">Reference proteome</keyword>
<dbReference type="Proteomes" id="UP001448207">
    <property type="component" value="Unassembled WGS sequence"/>
</dbReference>
<dbReference type="Gene3D" id="1.25.40.10">
    <property type="entry name" value="Tetratricopeptide repeat domain"/>
    <property type="match status" value="3"/>
</dbReference>
<sequence>MMNCTTSTEAWCLLSLINKDIDQFYYKNAILLAERLYSIDRTNEDYKFIYAKSLFLNDDLNAAYRILLKSSSIPCVNLFSRCCLILGDREKTDKNKTQLWRQGVQSLKSIINSMEEETRESHSWGDELVCTTLRAYIPTRSALNSLLGELYKKLQNIHGAAYSFHQAILTNPFNLASFMDLCELGPDTDSIDVHSLLKNEFKDFKESTTIIDTMNLKKVPKPPVSSSIDIRFTKRIPDRNPRWEIPAMRGSYYDVSLDQLRGIVHEAPEITDDEFDSIQPQKGEREVEKDKFIKKLGEDIEQMKVEEAIRTKNGLYQKKLDDNLSNTSTRIPFEESFSLDHSFNFDIGKAPRLELESALDILTEEQDSESNAHPEKRQKTSHKSFSPGSIGAREDIDNIFTEVEYNDVSRKDAKTQALYKYFYITSTSPGDTSYDVKSDIVKAMNRILGVIRILAEAHAHQASYRCRELALAVQSLDDQQYESPRVLCLLGNSFYNFADYENARIFFRHAFAIAPWFCESLPVYSTCLLYLDNEVELNLLAYDVKHNSSHKYEGYIVAGNWAKCARGTEEAFKMYRKAVEADPRRSYGYNLLGCEEADSKKWLNAKAQFMKCILANKRSFVGWYGMATAHKAMGEFNEALPMLAEAIRLNPHHPIVLNTMAEVLFSLSLFIRHINVSLSNQNDDNFS</sequence>
<dbReference type="InterPro" id="IPR019734">
    <property type="entry name" value="TPR_rpt"/>
</dbReference>
<reference evidence="5 6" key="1">
    <citation type="submission" date="2024-04" db="EMBL/GenBank/DDBJ databases">
        <title>Symmetric and asymmetric DNA N6-adenine methylation regulates different biological responses in Mucorales.</title>
        <authorList>
            <consortium name="Lawrence Berkeley National Laboratory"/>
            <person name="Lax C."/>
            <person name="Mondo S.J."/>
            <person name="Osorio-Concepcion M."/>
            <person name="Muszewska A."/>
            <person name="Corrochano-Luque M."/>
            <person name="Gutierrez G."/>
            <person name="Riley R."/>
            <person name="Lipzen A."/>
            <person name="Guo J."/>
            <person name="Hundley H."/>
            <person name="Amirebrahimi M."/>
            <person name="Ng V."/>
            <person name="Lorenzo-Gutierrez D."/>
            <person name="Binder U."/>
            <person name="Yang J."/>
            <person name="Song Y."/>
            <person name="Canovas D."/>
            <person name="Navarro E."/>
            <person name="Freitag M."/>
            <person name="Gabaldon T."/>
            <person name="Grigoriev I.V."/>
            <person name="Corrochano L.M."/>
            <person name="Nicolas F.E."/>
            <person name="Garre V."/>
        </authorList>
    </citation>
    <scope>NUCLEOTIDE SEQUENCE [LARGE SCALE GENOMIC DNA]</scope>
    <source>
        <strain evidence="5 6">L51</strain>
    </source>
</reference>
<keyword evidence="1 3" id="KW-0802">TPR repeat</keyword>
<comment type="similarity">
    <text evidence="2">Belongs to the APC3/CDC27 family.</text>
</comment>
<evidence type="ECO:0000256" key="3">
    <source>
        <dbReference type="PROSITE-ProRule" id="PRU00339"/>
    </source>
</evidence>
<evidence type="ECO:0000256" key="1">
    <source>
        <dbReference type="ARBA" id="ARBA00022803"/>
    </source>
</evidence>
<evidence type="ECO:0000313" key="6">
    <source>
        <dbReference type="Proteomes" id="UP001448207"/>
    </source>
</evidence>
<dbReference type="EMBL" id="JBCLYO010000002">
    <property type="protein sequence ID" value="KAL0092885.1"/>
    <property type="molecule type" value="Genomic_DNA"/>
</dbReference>
<dbReference type="InterPro" id="IPR011990">
    <property type="entry name" value="TPR-like_helical_dom_sf"/>
</dbReference>